<name>A0A1S1NWI5_METEX</name>
<dbReference type="EMBL" id="MNAO01000353">
    <property type="protein sequence ID" value="OHV15073.1"/>
    <property type="molecule type" value="Genomic_DNA"/>
</dbReference>
<evidence type="ECO:0000313" key="2">
    <source>
        <dbReference type="Proteomes" id="UP000180215"/>
    </source>
</evidence>
<gene>
    <name evidence="1" type="ORF">BK022_21695</name>
</gene>
<dbReference type="Proteomes" id="UP000180215">
    <property type="component" value="Unassembled WGS sequence"/>
</dbReference>
<dbReference type="AlphaFoldDB" id="A0A1S1NWI5"/>
<reference evidence="1 2" key="1">
    <citation type="submission" date="2016-10" db="EMBL/GenBank/DDBJ databases">
        <title>Draft genome sequence of Methylobacterium extorquens CP3, a seed endophyte of Crotalaria pumila with plant growth-promoting and metal tolerance properties.</title>
        <authorList>
            <person name="Sanchez-Lopez A.S."/>
            <person name="Van Hamme J.D."/>
            <person name="Thijs S."/>
            <person name="Mcammond B.M."/>
            <person name="Stevens V."/>
            <person name="Gonzalez-Chavez M.D.C."/>
            <person name="Vangronsveld J."/>
        </authorList>
    </citation>
    <scope>NUCLEOTIDE SEQUENCE [LARGE SCALE GENOMIC DNA]</scope>
    <source>
        <strain evidence="1 2">CP3</strain>
    </source>
</reference>
<sequence length="75" mass="8722">MEIEKTRAETLCFAIYDVKYLHLLAFAQADEAHERQLYREVCEVSESMLTIDLREHLASVPRYGERRLPVAALPD</sequence>
<accession>A0A1S1NWI5</accession>
<proteinExistence type="predicted"/>
<organism evidence="1 2">
    <name type="scientific">Methylorubrum extorquens</name>
    <name type="common">Methylobacterium dichloromethanicum</name>
    <name type="synonym">Methylobacterium extorquens</name>
    <dbReference type="NCBI Taxonomy" id="408"/>
    <lineage>
        <taxon>Bacteria</taxon>
        <taxon>Pseudomonadati</taxon>
        <taxon>Pseudomonadota</taxon>
        <taxon>Alphaproteobacteria</taxon>
        <taxon>Hyphomicrobiales</taxon>
        <taxon>Methylobacteriaceae</taxon>
        <taxon>Methylorubrum</taxon>
    </lineage>
</organism>
<evidence type="ECO:0000313" key="1">
    <source>
        <dbReference type="EMBL" id="OHV15073.1"/>
    </source>
</evidence>
<protein>
    <submittedName>
        <fullName evidence="1">Uncharacterized protein</fullName>
    </submittedName>
</protein>
<comment type="caution">
    <text evidence="1">The sequence shown here is derived from an EMBL/GenBank/DDBJ whole genome shotgun (WGS) entry which is preliminary data.</text>
</comment>